<dbReference type="PANTHER" id="PTHR37038">
    <property type="entry name" value="TRANSCRIPTIONAL REGULATOR-RELATED"/>
    <property type="match status" value="1"/>
</dbReference>
<protein>
    <submittedName>
        <fullName evidence="1">Uncharacterized protein</fullName>
    </submittedName>
</protein>
<dbReference type="InterPro" id="IPR001387">
    <property type="entry name" value="Cro/C1-type_HTH"/>
</dbReference>
<keyword evidence="2" id="KW-1185">Reference proteome</keyword>
<dbReference type="AlphaFoldDB" id="A0A6S6QMZ7"/>
<gene>
    <name evidence="1" type="ORF">acsn021_02920</name>
</gene>
<dbReference type="SMART" id="SM00530">
    <property type="entry name" value="HTH_XRE"/>
    <property type="match status" value="1"/>
</dbReference>
<dbReference type="SUPFAM" id="SSF47413">
    <property type="entry name" value="lambda repressor-like DNA-binding domains"/>
    <property type="match status" value="1"/>
</dbReference>
<dbReference type="Proteomes" id="UP000515561">
    <property type="component" value="Chromosome"/>
</dbReference>
<evidence type="ECO:0000313" key="2">
    <source>
        <dbReference type="Proteomes" id="UP000515561"/>
    </source>
</evidence>
<sequence>MDYEHFGILLQDLRLKHNMSREKLAENICTPKQIYRIEKGKSEPSVYLLHQLSMIFNIDLNEYYKMYFKNYTITGLEGIKAINSALKAENIPLLKSIILQYETLEEFQNGDLLQHIYYGKALCSALLNKDYKTSLDYCLKGIRLECPEFVLDDITERTYSNVGITLLICISNNYFAMNHYTSGMNVLHGLLIVLETHFLNSAYPIYDSSEFISNALQFVLSNISGYSFQHGGIEKSLIHTEKGIDYAIEKQNFRRLPSLLSLKCKILYRMQLIHEAKEYYEHAVHLYQIAGNENSLTEFIEEITSDYPVILGI</sequence>
<dbReference type="CDD" id="cd00093">
    <property type="entry name" value="HTH_XRE"/>
    <property type="match status" value="1"/>
</dbReference>
<evidence type="ECO:0000313" key="1">
    <source>
        <dbReference type="EMBL" id="BCJ92723.1"/>
    </source>
</evidence>
<dbReference type="Gene3D" id="1.25.40.10">
    <property type="entry name" value="Tetratricopeptide repeat domain"/>
    <property type="match status" value="1"/>
</dbReference>
<dbReference type="InterPro" id="IPR010982">
    <property type="entry name" value="Lambda_DNA-bd_dom_sf"/>
</dbReference>
<proteinExistence type="predicted"/>
<dbReference type="PANTHER" id="PTHR37038:SF14">
    <property type="entry name" value="TRANSCRIPTIONAL ACTIVATOR"/>
    <property type="match status" value="1"/>
</dbReference>
<dbReference type="RefSeq" id="WP_184093753.1">
    <property type="nucleotide sequence ID" value="NZ_AP023367.1"/>
</dbReference>
<name>A0A6S6QMZ7_9FIRM</name>
<reference evidence="1 2" key="1">
    <citation type="journal article" date="2016" name="Int. J. Syst. Evol. Microbiol.">
        <title>Descriptions of Anaerotaenia torta gen. nov., sp. nov. and Anaerocolumna cellulosilytica gen. nov., sp. nov. isolated from a methanogenic reactor of cattle waste.</title>
        <authorList>
            <person name="Uek A."/>
            <person name="Ohtaki Y."/>
            <person name="Kaku N."/>
            <person name="Ueki K."/>
        </authorList>
    </citation>
    <scope>NUCLEOTIDE SEQUENCE [LARGE SCALE GENOMIC DNA]</scope>
    <source>
        <strain evidence="1 2">SN021</strain>
    </source>
</reference>
<dbReference type="EMBL" id="AP023367">
    <property type="protein sequence ID" value="BCJ92723.1"/>
    <property type="molecule type" value="Genomic_DNA"/>
</dbReference>
<dbReference type="InterPro" id="IPR053163">
    <property type="entry name" value="HTH-type_regulator_Rgg"/>
</dbReference>
<dbReference type="GO" id="GO:0003677">
    <property type="term" value="F:DNA binding"/>
    <property type="evidence" value="ECO:0007669"/>
    <property type="project" value="InterPro"/>
</dbReference>
<dbReference type="KEGG" id="acel:acsn021_02920"/>
<dbReference type="Pfam" id="PF01381">
    <property type="entry name" value="HTH_3"/>
    <property type="match status" value="1"/>
</dbReference>
<dbReference type="InterPro" id="IPR011990">
    <property type="entry name" value="TPR-like_helical_dom_sf"/>
</dbReference>
<accession>A0A6S6QMZ7</accession>
<dbReference type="PROSITE" id="PS50943">
    <property type="entry name" value="HTH_CROC1"/>
    <property type="match status" value="1"/>
</dbReference>
<organism evidence="1 2">
    <name type="scientific">Anaerocolumna cellulosilytica</name>
    <dbReference type="NCBI Taxonomy" id="433286"/>
    <lineage>
        <taxon>Bacteria</taxon>
        <taxon>Bacillati</taxon>
        <taxon>Bacillota</taxon>
        <taxon>Clostridia</taxon>
        <taxon>Lachnospirales</taxon>
        <taxon>Lachnospiraceae</taxon>
        <taxon>Anaerocolumna</taxon>
    </lineage>
</organism>